<comment type="caution">
    <text evidence="2">The sequence shown here is derived from an EMBL/GenBank/DDBJ whole genome shotgun (WGS) entry which is preliminary data.</text>
</comment>
<protein>
    <recommendedName>
        <fullName evidence="4">Sel1 repeat family protein</fullName>
    </recommendedName>
</protein>
<name>A0A0L0GMJ9_9ENTR</name>
<dbReference type="SMART" id="SM00671">
    <property type="entry name" value="SEL1"/>
    <property type="match status" value="5"/>
</dbReference>
<dbReference type="InterPro" id="IPR006597">
    <property type="entry name" value="Sel1-like"/>
</dbReference>
<dbReference type="SUPFAM" id="SSF81901">
    <property type="entry name" value="HCP-like"/>
    <property type="match status" value="1"/>
</dbReference>
<evidence type="ECO:0000313" key="3">
    <source>
        <dbReference type="Proteomes" id="UP000037393"/>
    </source>
</evidence>
<dbReference type="STRING" id="379893.GCA_001297775_03816"/>
<feature type="signal peptide" evidence="1">
    <location>
        <begin position="1"/>
        <end position="17"/>
    </location>
</feature>
<feature type="chain" id="PRO_5005539041" description="Sel1 repeat family protein" evidence="1">
    <location>
        <begin position="18"/>
        <end position="223"/>
    </location>
</feature>
<evidence type="ECO:0008006" key="4">
    <source>
        <dbReference type="Google" id="ProtNLM"/>
    </source>
</evidence>
<dbReference type="InterPro" id="IPR011990">
    <property type="entry name" value="TPR-like_helical_dom_sf"/>
</dbReference>
<dbReference type="OrthoDB" id="6621898at2"/>
<keyword evidence="1" id="KW-0732">Signal</keyword>
<keyword evidence="3" id="KW-1185">Reference proteome</keyword>
<proteinExistence type="predicted"/>
<dbReference type="Gene3D" id="1.25.40.10">
    <property type="entry name" value="Tetratricopeptide repeat domain"/>
    <property type="match status" value="1"/>
</dbReference>
<dbReference type="PANTHER" id="PTHR43628:SF1">
    <property type="entry name" value="CHITIN SYNTHASE REGULATORY FACTOR 2-RELATED"/>
    <property type="match status" value="1"/>
</dbReference>
<evidence type="ECO:0000256" key="1">
    <source>
        <dbReference type="SAM" id="SignalP"/>
    </source>
</evidence>
<dbReference type="InterPro" id="IPR052945">
    <property type="entry name" value="Mitotic_Regulator"/>
</dbReference>
<dbReference type="Pfam" id="PF08238">
    <property type="entry name" value="Sel1"/>
    <property type="match status" value="4"/>
</dbReference>
<organism evidence="2 3">
    <name type="scientific">Trabulsiella odontotermitis</name>
    <dbReference type="NCBI Taxonomy" id="379893"/>
    <lineage>
        <taxon>Bacteria</taxon>
        <taxon>Pseudomonadati</taxon>
        <taxon>Pseudomonadota</taxon>
        <taxon>Gammaproteobacteria</taxon>
        <taxon>Enterobacterales</taxon>
        <taxon>Enterobacteriaceae</taxon>
        <taxon>Trabulsiella</taxon>
    </lineage>
</organism>
<reference evidence="2 3" key="1">
    <citation type="journal article" date="2015" name="Appl. Environ. Microbiol.">
        <title>The Enterobacterium Trabulsiella odontotermitis Presents Novel Adaptations Related to Its Association with Fungus-Growing Termites.</title>
        <authorList>
            <person name="Sapountzis P."/>
            <person name="Gruntjes T."/>
            <person name="Otani S."/>
            <person name="Estevez J."/>
            <person name="da Costa R.R."/>
            <person name="Plunkett G.3rd."/>
            <person name="Perna N.T."/>
            <person name="Poulsen M."/>
        </authorList>
    </citation>
    <scope>NUCLEOTIDE SEQUENCE [LARGE SCALE GENOMIC DNA]</scope>
    <source>
        <strain evidence="2 3">12</strain>
    </source>
</reference>
<gene>
    <name evidence="2" type="ORF">GM31_01135</name>
</gene>
<dbReference type="AlphaFoldDB" id="A0A0L0GMJ9"/>
<dbReference type="PATRIC" id="fig|379893.3.peg.921"/>
<evidence type="ECO:0000313" key="2">
    <source>
        <dbReference type="EMBL" id="KNC95498.1"/>
    </source>
</evidence>
<dbReference type="EMBL" id="JNGI01000012">
    <property type="protein sequence ID" value="KNC95498.1"/>
    <property type="molecule type" value="Genomic_DNA"/>
</dbReference>
<dbReference type="Proteomes" id="UP000037393">
    <property type="component" value="Unassembled WGS sequence"/>
</dbReference>
<dbReference type="RefSeq" id="WP_049849116.1">
    <property type="nucleotide sequence ID" value="NZ_JNGH01000097.1"/>
</dbReference>
<sequence length="223" mass="24453">MKYLYFLLFLFIFPLHADDIGSQFQEQAQAGDPHAQYLLADTYYSSGDEQKAHFWAEKAAQNGNADAIALLAQMSLKKNIAGAKTLAEQASVAGSKNGDIILARILVNSEAGKPDYPRAIQLLESAAQNIESDAAVDAQMLLGLIYANGGPLPEDDAKAAVYFKRSSTLSRTGYAEYWAGMMFLQGEKGFITPNKQKALQWLNLSCMEGFDTGCEEFDRLSNE</sequence>
<accession>A0A0L0GMJ9</accession>
<dbReference type="Gene3D" id="1.25.40.740">
    <property type="match status" value="1"/>
</dbReference>
<dbReference type="PANTHER" id="PTHR43628">
    <property type="entry name" value="ACTIVATOR OF C KINASE PROTEIN 1-RELATED"/>
    <property type="match status" value="1"/>
</dbReference>